<keyword evidence="16" id="KW-1185">Reference proteome</keyword>
<evidence type="ECO:0000256" key="5">
    <source>
        <dbReference type="ARBA" id="ARBA00022617"/>
    </source>
</evidence>
<dbReference type="GO" id="GO:0046872">
    <property type="term" value="F:metal ion binding"/>
    <property type="evidence" value="ECO:0007669"/>
    <property type="project" value="UniProtKB-KW"/>
</dbReference>
<evidence type="ECO:0000259" key="14">
    <source>
        <dbReference type="SMART" id="SM00867"/>
    </source>
</evidence>
<feature type="transmembrane region" description="Helical" evidence="13">
    <location>
        <begin position="201"/>
        <end position="219"/>
    </location>
</feature>
<comment type="cofactor">
    <cofactor evidence="1">
        <name>heme b</name>
        <dbReference type="ChEBI" id="CHEBI:60344"/>
    </cofactor>
</comment>
<dbReference type="InterPro" id="IPR011577">
    <property type="entry name" value="Cyt_b561_bac/Ni-Hgenase"/>
</dbReference>
<evidence type="ECO:0000256" key="7">
    <source>
        <dbReference type="ARBA" id="ARBA00022723"/>
    </source>
</evidence>
<dbReference type="OrthoDB" id="1247465at2"/>
<keyword evidence="6 13" id="KW-0812">Transmembrane</keyword>
<dbReference type="Gene3D" id="1.20.950.20">
    <property type="entry name" value="Transmembrane di-heme cytochromes, Chain C"/>
    <property type="match status" value="1"/>
</dbReference>
<feature type="domain" description="Lipid/polyisoprenoid-binding YceI-like" evidence="14">
    <location>
        <begin position="236"/>
        <end position="391"/>
    </location>
</feature>
<dbReference type="Gene3D" id="2.40.128.110">
    <property type="entry name" value="Lipid/polyisoprenoid-binding, YceI-like"/>
    <property type="match status" value="1"/>
</dbReference>
<organism evidence="15 16">
    <name type="scientific">Cereibacter azotoformans</name>
    <dbReference type="NCBI Taxonomy" id="43057"/>
    <lineage>
        <taxon>Bacteria</taxon>
        <taxon>Pseudomonadati</taxon>
        <taxon>Pseudomonadota</taxon>
        <taxon>Alphaproteobacteria</taxon>
        <taxon>Rhodobacterales</taxon>
        <taxon>Paracoccaceae</taxon>
        <taxon>Cereibacter</taxon>
    </lineage>
</organism>
<evidence type="ECO:0000256" key="10">
    <source>
        <dbReference type="ARBA" id="ARBA00023004"/>
    </source>
</evidence>
<dbReference type="GO" id="GO:0005886">
    <property type="term" value="C:plasma membrane"/>
    <property type="evidence" value="ECO:0007669"/>
    <property type="project" value="UniProtKB-SubCell"/>
</dbReference>
<dbReference type="InterPro" id="IPR007372">
    <property type="entry name" value="Lipid/polyisoprenoid-bd_YceI"/>
</dbReference>
<evidence type="ECO:0000256" key="8">
    <source>
        <dbReference type="ARBA" id="ARBA00022982"/>
    </source>
</evidence>
<feature type="transmembrane region" description="Helical" evidence="13">
    <location>
        <begin position="17"/>
        <end position="38"/>
    </location>
</feature>
<dbReference type="Pfam" id="PF04264">
    <property type="entry name" value="YceI"/>
    <property type="match status" value="1"/>
</dbReference>
<comment type="caution">
    <text evidence="15">The sequence shown here is derived from an EMBL/GenBank/DDBJ whole genome shotgun (WGS) entry which is preliminary data.</text>
</comment>
<dbReference type="InterPro" id="IPR052168">
    <property type="entry name" value="Cytochrome_b561_oxidase"/>
</dbReference>
<keyword evidence="3" id="KW-0813">Transport</keyword>
<evidence type="ECO:0000256" key="11">
    <source>
        <dbReference type="ARBA" id="ARBA00023136"/>
    </source>
</evidence>
<keyword evidence="9 13" id="KW-1133">Transmembrane helix</keyword>
<keyword evidence="8" id="KW-0249">Electron transport</keyword>
<comment type="subcellular location">
    <subcellularLocation>
        <location evidence="2">Cell membrane</location>
        <topology evidence="2">Multi-pass membrane protein</topology>
    </subcellularLocation>
</comment>
<gene>
    <name evidence="15" type="ORF">C8J28_12164</name>
</gene>
<name>A0A2T5JTT2_9RHOB</name>
<keyword evidence="4" id="KW-1003">Cell membrane</keyword>
<evidence type="ECO:0000256" key="6">
    <source>
        <dbReference type="ARBA" id="ARBA00022692"/>
    </source>
</evidence>
<evidence type="ECO:0000313" key="15">
    <source>
        <dbReference type="EMBL" id="PTR13573.1"/>
    </source>
</evidence>
<dbReference type="SUPFAM" id="SSF101874">
    <property type="entry name" value="YceI-like"/>
    <property type="match status" value="1"/>
</dbReference>
<reference evidence="15 16" key="1">
    <citation type="submission" date="2018-04" db="EMBL/GenBank/DDBJ databases">
        <title>Genomic Encyclopedia of Type Strains, Phase III (KMG-III): the genomes of soil and plant-associated and newly described type strains.</title>
        <authorList>
            <person name="Whitman W."/>
        </authorList>
    </citation>
    <scope>NUCLEOTIDE SEQUENCE [LARGE SCALE GENOMIC DNA]</scope>
    <source>
        <strain evidence="15 16">KA25</strain>
    </source>
</reference>
<accession>A0A2T5JTT2</accession>
<dbReference type="Proteomes" id="UP000244060">
    <property type="component" value="Unassembled WGS sequence"/>
</dbReference>
<feature type="transmembrane region" description="Helical" evidence="13">
    <location>
        <begin position="93"/>
        <end position="114"/>
    </location>
</feature>
<evidence type="ECO:0000256" key="3">
    <source>
        <dbReference type="ARBA" id="ARBA00022448"/>
    </source>
</evidence>
<evidence type="ECO:0000256" key="1">
    <source>
        <dbReference type="ARBA" id="ARBA00001970"/>
    </source>
</evidence>
<dbReference type="InterPro" id="IPR036761">
    <property type="entry name" value="TTHA0802/YceI-like_sf"/>
</dbReference>
<proteinExistence type="inferred from homology"/>
<dbReference type="AlphaFoldDB" id="A0A2T5JTT2"/>
<dbReference type="PANTHER" id="PTHR30529:SF7">
    <property type="entry name" value="CYTOCHROME B561 BACTERIAL_NI-HYDROGENASE DOMAIN-CONTAINING PROTEIN"/>
    <property type="match status" value="1"/>
</dbReference>
<dbReference type="SUPFAM" id="SSF81342">
    <property type="entry name" value="Transmembrane di-heme cytochromes"/>
    <property type="match status" value="1"/>
</dbReference>
<protein>
    <submittedName>
        <fullName evidence="15">Cytochrome b561</fullName>
    </submittedName>
</protein>
<comment type="similarity">
    <text evidence="12">Belongs to the cytochrome b561 family.</text>
</comment>
<dbReference type="PANTHER" id="PTHR30529">
    <property type="entry name" value="CYTOCHROME B561"/>
    <property type="match status" value="1"/>
</dbReference>
<keyword evidence="7" id="KW-0479">Metal-binding</keyword>
<evidence type="ECO:0000256" key="4">
    <source>
        <dbReference type="ARBA" id="ARBA00022475"/>
    </source>
</evidence>
<dbReference type="RefSeq" id="WP_108222279.1">
    <property type="nucleotide sequence ID" value="NZ_CP090021.1"/>
</dbReference>
<feature type="transmembrane region" description="Helical" evidence="13">
    <location>
        <begin position="50"/>
        <end position="73"/>
    </location>
</feature>
<keyword evidence="10" id="KW-0408">Iron</keyword>
<evidence type="ECO:0000256" key="2">
    <source>
        <dbReference type="ARBA" id="ARBA00004651"/>
    </source>
</evidence>
<dbReference type="InterPro" id="IPR016174">
    <property type="entry name" value="Di-haem_cyt_TM"/>
</dbReference>
<evidence type="ECO:0000256" key="12">
    <source>
        <dbReference type="ARBA" id="ARBA00037975"/>
    </source>
</evidence>
<keyword evidence="5" id="KW-0349">Heme</keyword>
<evidence type="ECO:0000256" key="9">
    <source>
        <dbReference type="ARBA" id="ARBA00022989"/>
    </source>
</evidence>
<dbReference type="GO" id="GO:0009055">
    <property type="term" value="F:electron transfer activity"/>
    <property type="evidence" value="ECO:0007669"/>
    <property type="project" value="InterPro"/>
</dbReference>
<keyword evidence="11 13" id="KW-0472">Membrane</keyword>
<evidence type="ECO:0000256" key="13">
    <source>
        <dbReference type="SAM" id="Phobius"/>
    </source>
</evidence>
<dbReference type="GO" id="GO:0022904">
    <property type="term" value="P:respiratory electron transport chain"/>
    <property type="evidence" value="ECO:0007669"/>
    <property type="project" value="InterPro"/>
</dbReference>
<dbReference type="EMBL" id="QAOT01000021">
    <property type="protein sequence ID" value="PTR13573.1"/>
    <property type="molecule type" value="Genomic_DNA"/>
</dbReference>
<evidence type="ECO:0000313" key="16">
    <source>
        <dbReference type="Proteomes" id="UP000244060"/>
    </source>
</evidence>
<dbReference type="SMART" id="SM00867">
    <property type="entry name" value="YceI"/>
    <property type="match status" value="1"/>
</dbReference>
<dbReference type="Pfam" id="PF01292">
    <property type="entry name" value="Ni_hydr_CYTB"/>
    <property type="match status" value="1"/>
</dbReference>
<dbReference type="GO" id="GO:0020037">
    <property type="term" value="F:heme binding"/>
    <property type="evidence" value="ECO:0007669"/>
    <property type="project" value="TreeGrafter"/>
</dbReference>
<sequence length="397" mass="42052">MALGNTPRSYGTVERTFHWLMALMILSVAPLGILAEGLPHDTAEAVARKALLFSLHKTLGVTIFLLALARLVWVAIQPRPAPLHPERRLETALAGWVHGFLYLSLVLVPLAGWVEHAATDGFAPILWPLGQSLPLVPKSPAVAEVAATLHVTFAWGLIGAIGLHLAGVVKHALVDRDATLARMVRGVEGGRGQAARHRGPALAALAVYAVAAGAALALMPSDRPASPPRLAEVASDWVVEEGALTFTVRQMGSEVTGSFGEWTAAIRFEQEPVAGRNGDVRVTIAMPSVTIGSVTSQAQEEEFFNVAGHPEAVFAADILPEGAGHVARGVLDLRGVEVPVDLPFDLEIDGETARMKGSVTLDRRDFAIGQSYADEATVGHDVRVDVALTARRAAAVE</sequence>